<dbReference type="PANTHER" id="PTHR19303:SF74">
    <property type="entry name" value="POGO TRANSPOSABLE ELEMENT WITH KRAB DOMAIN"/>
    <property type="match status" value="1"/>
</dbReference>
<dbReference type="PROSITE" id="PS51253">
    <property type="entry name" value="HTH_CENPB"/>
    <property type="match status" value="1"/>
</dbReference>
<protein>
    <recommendedName>
        <fullName evidence="5">HTH CENPB-type domain-containing protein</fullName>
    </recommendedName>
</protein>
<dbReference type="GO" id="GO:0005634">
    <property type="term" value="C:nucleus"/>
    <property type="evidence" value="ECO:0007669"/>
    <property type="project" value="UniProtKB-SubCell"/>
</dbReference>
<feature type="region of interest" description="Disordered" evidence="4">
    <location>
        <begin position="691"/>
        <end position="754"/>
    </location>
</feature>
<dbReference type="Pfam" id="PF05225">
    <property type="entry name" value="HTH_psq"/>
    <property type="match status" value="1"/>
</dbReference>
<evidence type="ECO:0000256" key="1">
    <source>
        <dbReference type="ARBA" id="ARBA00004123"/>
    </source>
</evidence>
<dbReference type="InterPro" id="IPR009057">
    <property type="entry name" value="Homeodomain-like_sf"/>
</dbReference>
<dbReference type="InterPro" id="IPR050863">
    <property type="entry name" value="CenT-Element_Derived"/>
</dbReference>
<accession>A0A2R6RQ40</accession>
<reference evidence="6 7" key="1">
    <citation type="submission" date="2018-02" db="EMBL/GenBank/DDBJ databases">
        <title>Genome sequence of the basidiomycete white-rot fungus Phlebia centrifuga.</title>
        <authorList>
            <person name="Granchi Z."/>
            <person name="Peng M."/>
            <person name="de Vries R.P."/>
            <person name="Hilden K."/>
            <person name="Makela M.R."/>
            <person name="Grigoriev I."/>
            <person name="Riley R."/>
        </authorList>
    </citation>
    <scope>NUCLEOTIDE SEQUENCE [LARGE SCALE GENOMIC DNA]</scope>
    <source>
        <strain evidence="6 7">FBCC195</strain>
    </source>
</reference>
<feature type="domain" description="HTH CENPB-type" evidence="5">
    <location>
        <begin position="67"/>
        <end position="132"/>
    </location>
</feature>
<comment type="caution">
    <text evidence="6">The sequence shown here is derived from an EMBL/GenBank/DDBJ whole genome shotgun (WGS) entry which is preliminary data.</text>
</comment>
<gene>
    <name evidence="6" type="ORF">PHLCEN_2v2100</name>
</gene>
<sequence>MSKLHSELDITSLPKEERIRLALEAVQAEGFKPNGQLTYSLRAAATDYDIPRSTLTTRYNGTKSRKEAHRHEQKLAEEAEEVLVTWIKVMGHRGVPFTPAMVTEYASHIAGTPVGDSWIQRFKARHPDLKIRWTSSLEACRARALNPTLVKEYFNIIHELIVKYHITPENIYNMDEKGLLLGIGKRVRAFVDRDQKTLYQVGDGNRELVTVIECISADGHALRPSVIYQGARRGDEITLAMLGSISHSPKGWTDQELGCLWLENHFEPQTAERNVTNGFRLLILDGHNSHLTFRFCQFADLHHILIVCLPSHTTHALQPCDVGVFGPLGNFWRTEVNSSGQKGVRITKFNLLNYYHAAREKAFKPSTIQSAFRKTGIWPMDPNSIDPALFAPSQNTTTKSAQPIPASLPSILIPIPPELKLSTSSETIPPTTMASTTPETQPEVTAAPQYRIAVPPALPPVASRQALQAQNAELRAIVELAAAQIVRDHAQMVLMDLENGNLRERAFAKGKKREMKVDTTHARHMTAEESLNVLAKIDWQNKMQAVFKDGKPIFDARHAALVAIDAEKERQRKEELRRIREEVREQKKLAAAEDKAAKADERLRKANERLQKRTEEAVEKTKKAEERVRKKSAAEAERQQKAEEKELKKQEAAKKQEAVVEKKRVAEETKAAALYLKQKGKASKAYEAAAVAESPVKRGRRGAVKGSPDEEVQETVLGTPKVKRTLKRKVAVPLPPSESASSDEESGGEYIPIEFTPVKRTLRRRL</sequence>
<dbReference type="PANTHER" id="PTHR19303">
    <property type="entry name" value="TRANSPOSON"/>
    <property type="match status" value="1"/>
</dbReference>
<feature type="compositionally biased region" description="Basic residues" evidence="4">
    <location>
        <begin position="721"/>
        <end position="730"/>
    </location>
</feature>
<keyword evidence="3" id="KW-0539">Nucleus</keyword>
<dbReference type="EMBL" id="MLYV02000195">
    <property type="protein sequence ID" value="PSS32144.1"/>
    <property type="molecule type" value="Genomic_DNA"/>
</dbReference>
<evidence type="ECO:0000256" key="4">
    <source>
        <dbReference type="SAM" id="MobiDB-lite"/>
    </source>
</evidence>
<dbReference type="Pfam" id="PF03221">
    <property type="entry name" value="HTH_Tnp_Tc5"/>
    <property type="match status" value="1"/>
</dbReference>
<name>A0A2R6RQ40_9APHY</name>
<dbReference type="InterPro" id="IPR007889">
    <property type="entry name" value="HTH_Psq"/>
</dbReference>
<dbReference type="InterPro" id="IPR004875">
    <property type="entry name" value="DDE_SF_endonuclease_dom"/>
</dbReference>
<feature type="region of interest" description="Disordered" evidence="4">
    <location>
        <begin position="609"/>
        <end position="665"/>
    </location>
</feature>
<dbReference type="SUPFAM" id="SSF46689">
    <property type="entry name" value="Homeodomain-like"/>
    <property type="match status" value="1"/>
</dbReference>
<dbReference type="Pfam" id="PF03184">
    <property type="entry name" value="DDE_1"/>
    <property type="match status" value="1"/>
</dbReference>
<evidence type="ECO:0000313" key="7">
    <source>
        <dbReference type="Proteomes" id="UP000186601"/>
    </source>
</evidence>
<dbReference type="Proteomes" id="UP000186601">
    <property type="component" value="Unassembled WGS sequence"/>
</dbReference>
<dbReference type="GO" id="GO:0003677">
    <property type="term" value="F:DNA binding"/>
    <property type="evidence" value="ECO:0007669"/>
    <property type="project" value="UniProtKB-KW"/>
</dbReference>
<dbReference type="STRING" id="98765.A0A2R6RQ40"/>
<dbReference type="AlphaFoldDB" id="A0A2R6RQ40"/>
<comment type="subcellular location">
    <subcellularLocation>
        <location evidence="1">Nucleus</location>
    </subcellularLocation>
</comment>
<evidence type="ECO:0000256" key="3">
    <source>
        <dbReference type="ARBA" id="ARBA00023242"/>
    </source>
</evidence>
<evidence type="ECO:0000313" key="6">
    <source>
        <dbReference type="EMBL" id="PSS32144.1"/>
    </source>
</evidence>
<proteinExistence type="predicted"/>
<dbReference type="SMART" id="SM00674">
    <property type="entry name" value="CENPB"/>
    <property type="match status" value="1"/>
</dbReference>
<evidence type="ECO:0000256" key="2">
    <source>
        <dbReference type="ARBA" id="ARBA00023125"/>
    </source>
</evidence>
<keyword evidence="2" id="KW-0238">DNA-binding</keyword>
<evidence type="ECO:0000259" key="5">
    <source>
        <dbReference type="PROSITE" id="PS51253"/>
    </source>
</evidence>
<keyword evidence="7" id="KW-1185">Reference proteome</keyword>
<organism evidence="6 7">
    <name type="scientific">Hermanssonia centrifuga</name>
    <dbReference type="NCBI Taxonomy" id="98765"/>
    <lineage>
        <taxon>Eukaryota</taxon>
        <taxon>Fungi</taxon>
        <taxon>Dikarya</taxon>
        <taxon>Basidiomycota</taxon>
        <taxon>Agaricomycotina</taxon>
        <taxon>Agaricomycetes</taxon>
        <taxon>Polyporales</taxon>
        <taxon>Meruliaceae</taxon>
        <taxon>Hermanssonia</taxon>
    </lineage>
</organism>
<dbReference type="OrthoDB" id="2800420at2759"/>
<dbReference type="InterPro" id="IPR006600">
    <property type="entry name" value="HTH_CenpB_DNA-bd_dom"/>
</dbReference>